<proteinExistence type="predicted"/>
<dbReference type="InterPro" id="IPR035994">
    <property type="entry name" value="Nucleoside_phosphorylase_sf"/>
</dbReference>
<evidence type="ECO:0000259" key="1">
    <source>
        <dbReference type="Pfam" id="PF01048"/>
    </source>
</evidence>
<dbReference type="EMBL" id="PCTU01000081">
    <property type="protein sequence ID" value="PIP87921.1"/>
    <property type="molecule type" value="Genomic_DNA"/>
</dbReference>
<dbReference type="PANTHER" id="PTHR43691:SF13">
    <property type="entry name" value="URIDINE PHOSPHORYLASE"/>
    <property type="match status" value="1"/>
</dbReference>
<dbReference type="Gene3D" id="3.40.50.1580">
    <property type="entry name" value="Nucleoside phosphorylase domain"/>
    <property type="match status" value="1"/>
</dbReference>
<dbReference type="NCBIfam" id="TIGR01718">
    <property type="entry name" value="Uridine-psphlse"/>
    <property type="match status" value="1"/>
</dbReference>
<dbReference type="InterPro" id="IPR000845">
    <property type="entry name" value="Nucleoside_phosphorylase_d"/>
</dbReference>
<dbReference type="GO" id="GO:0004850">
    <property type="term" value="F:uridine phosphorylase activity"/>
    <property type="evidence" value="ECO:0007669"/>
    <property type="project" value="InterPro"/>
</dbReference>
<dbReference type="SUPFAM" id="SSF53167">
    <property type="entry name" value="Purine and uridine phosphorylases"/>
    <property type="match status" value="1"/>
</dbReference>
<dbReference type="CDD" id="cd17767">
    <property type="entry name" value="UP_EcUdp-like"/>
    <property type="match status" value="1"/>
</dbReference>
<dbReference type="GO" id="GO:0009166">
    <property type="term" value="P:nucleotide catabolic process"/>
    <property type="evidence" value="ECO:0007669"/>
    <property type="project" value="InterPro"/>
</dbReference>
<evidence type="ECO:0000313" key="2">
    <source>
        <dbReference type="EMBL" id="PIP87921.1"/>
    </source>
</evidence>
<dbReference type="PANTHER" id="PTHR43691">
    <property type="entry name" value="URIDINE PHOSPHORYLASE"/>
    <property type="match status" value="1"/>
</dbReference>
<protein>
    <submittedName>
        <fullName evidence="2">Uridine phosphorylase</fullName>
    </submittedName>
</protein>
<accession>A0A2H0E0Z3</accession>
<dbReference type="AlphaFoldDB" id="A0A2H0E0Z3"/>
<sequence length="261" mass="28285">MSFKSSSAQKPEAGGLQYHTRLKAGDIPPYVLVPGDPKRVAKIVALWEKPEEVADYRQYHTMKGEYQKAKLACTSSGIGSPALAIAFDELLRVGVHTFIRVGTCGSLQPDMYIGDLVITTGAVRLDGASKDYVIPEYPAIAHYEVVEALIAAAKKLKVKYHVGITASTDTFSVGQGRPGVNGYLPSHKAKIFEDMQAANVKNFEMEAGCLLTMGSLFGVRTGAICVVVADRVRDKFELTDAMEQKCAIVASEAVRILQTKK</sequence>
<feature type="domain" description="Nucleoside phosphorylase" evidence="1">
    <location>
        <begin position="30"/>
        <end position="255"/>
    </location>
</feature>
<dbReference type="InterPro" id="IPR010058">
    <property type="entry name" value="Uridine_phosphorylase"/>
</dbReference>
<dbReference type="Pfam" id="PF01048">
    <property type="entry name" value="PNP_UDP_1"/>
    <property type="match status" value="1"/>
</dbReference>
<dbReference type="GO" id="GO:0009116">
    <property type="term" value="P:nucleoside metabolic process"/>
    <property type="evidence" value="ECO:0007669"/>
    <property type="project" value="InterPro"/>
</dbReference>
<organism evidence="2 3">
    <name type="scientific">Candidatus Beckwithbacteria bacterium CG22_combo_CG10-13_8_21_14_all_01_47_9</name>
    <dbReference type="NCBI Taxonomy" id="1974496"/>
    <lineage>
        <taxon>Bacteria</taxon>
        <taxon>Candidatus Beckwithiibacteriota</taxon>
    </lineage>
</organism>
<evidence type="ECO:0000313" key="3">
    <source>
        <dbReference type="Proteomes" id="UP000229981"/>
    </source>
</evidence>
<gene>
    <name evidence="2" type="primary">udp</name>
    <name evidence="2" type="ORF">COW80_03190</name>
</gene>
<dbReference type="GO" id="GO:0005829">
    <property type="term" value="C:cytosol"/>
    <property type="evidence" value="ECO:0007669"/>
    <property type="project" value="TreeGrafter"/>
</dbReference>
<reference evidence="2 3" key="1">
    <citation type="submission" date="2017-09" db="EMBL/GenBank/DDBJ databases">
        <title>Depth-based differentiation of microbial function through sediment-hosted aquifers and enrichment of novel symbionts in the deep terrestrial subsurface.</title>
        <authorList>
            <person name="Probst A.J."/>
            <person name="Ladd B."/>
            <person name="Jarett J.K."/>
            <person name="Geller-Mcgrath D.E."/>
            <person name="Sieber C.M."/>
            <person name="Emerson J.B."/>
            <person name="Anantharaman K."/>
            <person name="Thomas B.C."/>
            <person name="Malmstrom R."/>
            <person name="Stieglmeier M."/>
            <person name="Klingl A."/>
            <person name="Woyke T."/>
            <person name="Ryan C.M."/>
            <person name="Banfield J.F."/>
        </authorList>
    </citation>
    <scope>NUCLEOTIDE SEQUENCE [LARGE SCALE GENOMIC DNA]</scope>
    <source>
        <strain evidence="2">CG22_combo_CG10-13_8_21_14_all_01_47_9</strain>
    </source>
</reference>
<name>A0A2H0E0Z3_9BACT</name>
<dbReference type="Proteomes" id="UP000229981">
    <property type="component" value="Unassembled WGS sequence"/>
</dbReference>
<comment type="caution">
    <text evidence="2">The sequence shown here is derived from an EMBL/GenBank/DDBJ whole genome shotgun (WGS) entry which is preliminary data.</text>
</comment>